<gene>
    <name evidence="1" type="ORF">ICL07_06420</name>
</gene>
<dbReference type="RefSeq" id="WP_188087091.1">
    <property type="nucleotide sequence ID" value="NZ_JACVFC010000001.1"/>
</dbReference>
<evidence type="ECO:0000313" key="1">
    <source>
        <dbReference type="EMBL" id="MBC9930004.1"/>
    </source>
</evidence>
<evidence type="ECO:0000313" key="2">
    <source>
        <dbReference type="Proteomes" id="UP000659124"/>
    </source>
</evidence>
<accession>A0ABR7THT4</accession>
<dbReference type="Pfam" id="PF16132">
    <property type="entry name" value="DUF4843"/>
    <property type="match status" value="1"/>
</dbReference>
<organism evidence="1 2">
    <name type="scientific">Chitinophaga qingshengii</name>
    <dbReference type="NCBI Taxonomy" id="1569794"/>
    <lineage>
        <taxon>Bacteria</taxon>
        <taxon>Pseudomonadati</taxon>
        <taxon>Bacteroidota</taxon>
        <taxon>Chitinophagia</taxon>
        <taxon>Chitinophagales</taxon>
        <taxon>Chitinophagaceae</taxon>
        <taxon>Chitinophaga</taxon>
    </lineage>
</organism>
<dbReference type="EMBL" id="JACVFC010000001">
    <property type="protein sequence ID" value="MBC9930004.1"/>
    <property type="molecule type" value="Genomic_DNA"/>
</dbReference>
<dbReference type="InterPro" id="IPR032299">
    <property type="entry name" value="DUF4843"/>
</dbReference>
<reference evidence="1 2" key="1">
    <citation type="submission" date="2020-09" db="EMBL/GenBank/DDBJ databases">
        <title>Genome sequences of type strains of Chitinophaga qingshengii and Chitinophaga varians.</title>
        <authorList>
            <person name="Kittiwongwattana C."/>
        </authorList>
    </citation>
    <scope>NUCLEOTIDE SEQUENCE [LARGE SCALE GENOMIC DNA]</scope>
    <source>
        <strain evidence="1 2">JCM 30026</strain>
    </source>
</reference>
<sequence length="167" mass="18657">MKKISVLICLLWCFVACKKEGLMGYEGGNSIYMYIPGYWAFQSDTSIIDFTKSRVQQDTSLPLRFAIVGQMASVDRPFKLLISDSSTAVVNRDYVLPPADSFYIPADSIQTTRHLRIKRSPDLKGKTVTLILKLGSNEHFAANLPVNTSPVGNDPRSVTRLRVTIIQ</sequence>
<name>A0ABR7THT4_9BACT</name>
<dbReference type="Proteomes" id="UP000659124">
    <property type="component" value="Unassembled WGS sequence"/>
</dbReference>
<protein>
    <submittedName>
        <fullName evidence="1">DUF4843 domain-containing protein</fullName>
    </submittedName>
</protein>
<proteinExistence type="predicted"/>
<keyword evidence="2" id="KW-1185">Reference proteome</keyword>
<comment type="caution">
    <text evidence="1">The sequence shown here is derived from an EMBL/GenBank/DDBJ whole genome shotgun (WGS) entry which is preliminary data.</text>
</comment>